<dbReference type="InterPro" id="IPR001278">
    <property type="entry name" value="Arg-tRNA-ligase"/>
</dbReference>
<comment type="caution">
    <text evidence="12">The sequence shown here is derived from an EMBL/GenBank/DDBJ whole genome shotgun (WGS) entry which is preliminary data.</text>
</comment>
<evidence type="ECO:0000256" key="5">
    <source>
        <dbReference type="ARBA" id="ARBA00022840"/>
    </source>
</evidence>
<protein>
    <recommendedName>
        <fullName evidence="2">arginine--tRNA ligase</fullName>
        <ecNumber evidence="2">6.1.1.19</ecNumber>
    </recommendedName>
</protein>
<evidence type="ECO:0000256" key="8">
    <source>
        <dbReference type="ARBA" id="ARBA00049339"/>
    </source>
</evidence>
<evidence type="ECO:0000256" key="9">
    <source>
        <dbReference type="RuleBase" id="RU363038"/>
    </source>
</evidence>
<dbReference type="Pfam" id="PF05746">
    <property type="entry name" value="DALR_1"/>
    <property type="match status" value="1"/>
</dbReference>
<comment type="similarity">
    <text evidence="1 9">Belongs to the class-I aminoacyl-tRNA synthetase family.</text>
</comment>
<evidence type="ECO:0000256" key="7">
    <source>
        <dbReference type="ARBA" id="ARBA00023146"/>
    </source>
</evidence>
<evidence type="ECO:0000256" key="2">
    <source>
        <dbReference type="ARBA" id="ARBA00012837"/>
    </source>
</evidence>
<dbReference type="Gene3D" id="3.30.1360.70">
    <property type="entry name" value="Arginyl tRNA synthetase N-terminal domain"/>
    <property type="match status" value="1"/>
</dbReference>
<dbReference type="SMART" id="SM00836">
    <property type="entry name" value="DALR_1"/>
    <property type="match status" value="1"/>
</dbReference>
<proteinExistence type="inferred from homology"/>
<evidence type="ECO:0000256" key="4">
    <source>
        <dbReference type="ARBA" id="ARBA00022741"/>
    </source>
</evidence>
<dbReference type="PATRIC" id="fig|1620411.3.peg.45"/>
<dbReference type="PRINTS" id="PR01038">
    <property type="entry name" value="TRNASYNTHARG"/>
</dbReference>
<dbReference type="InterPro" id="IPR005148">
    <property type="entry name" value="Arg-tRNA-synth_N"/>
</dbReference>
<evidence type="ECO:0000256" key="6">
    <source>
        <dbReference type="ARBA" id="ARBA00022917"/>
    </source>
</evidence>
<keyword evidence="3 9" id="KW-0436">Ligase</keyword>
<evidence type="ECO:0000313" key="12">
    <source>
        <dbReference type="EMBL" id="KKT87163.1"/>
    </source>
</evidence>
<dbReference type="InterPro" id="IPR008909">
    <property type="entry name" value="DALR_anticod-bd"/>
</dbReference>
<evidence type="ECO:0000259" key="11">
    <source>
        <dbReference type="SMART" id="SM01016"/>
    </source>
</evidence>
<evidence type="ECO:0000313" key="13">
    <source>
        <dbReference type="Proteomes" id="UP000033958"/>
    </source>
</evidence>
<dbReference type="InterPro" id="IPR035684">
    <property type="entry name" value="ArgRS_core"/>
</dbReference>
<feature type="domain" description="DALR anticodon binding" evidence="10">
    <location>
        <begin position="511"/>
        <end position="606"/>
    </location>
</feature>
<gene>
    <name evidence="12" type="ORF">VE97_C0004G0002</name>
</gene>
<dbReference type="EMBL" id="LCJZ01000004">
    <property type="protein sequence ID" value="KKT87163.1"/>
    <property type="molecule type" value="Genomic_DNA"/>
</dbReference>
<dbReference type="GO" id="GO:0005524">
    <property type="term" value="F:ATP binding"/>
    <property type="evidence" value="ECO:0007669"/>
    <property type="project" value="UniProtKB-KW"/>
</dbReference>
<dbReference type="SUPFAM" id="SSF52374">
    <property type="entry name" value="Nucleotidylyl transferase"/>
    <property type="match status" value="1"/>
</dbReference>
<dbReference type="GO" id="GO:0006420">
    <property type="term" value="P:arginyl-tRNA aminoacylation"/>
    <property type="evidence" value="ECO:0007669"/>
    <property type="project" value="InterPro"/>
</dbReference>
<dbReference type="Pfam" id="PF03485">
    <property type="entry name" value="Arg_tRNA_synt_N"/>
    <property type="match status" value="1"/>
</dbReference>
<dbReference type="PANTHER" id="PTHR11956">
    <property type="entry name" value="ARGINYL-TRNA SYNTHETASE"/>
    <property type="match status" value="1"/>
</dbReference>
<organism evidence="12 13">
    <name type="scientific">candidate division Kazan bacterium GW2011_GWB1_45_10</name>
    <dbReference type="NCBI Taxonomy" id="1620411"/>
    <lineage>
        <taxon>Bacteria</taxon>
        <taxon>Bacteria division Kazan-3B-28</taxon>
    </lineage>
</organism>
<dbReference type="AlphaFoldDB" id="A0A0G1KUB4"/>
<dbReference type="InterPro" id="IPR014729">
    <property type="entry name" value="Rossmann-like_a/b/a_fold"/>
</dbReference>
<evidence type="ECO:0000256" key="1">
    <source>
        <dbReference type="ARBA" id="ARBA00005594"/>
    </source>
</evidence>
<dbReference type="GO" id="GO:0005737">
    <property type="term" value="C:cytoplasm"/>
    <property type="evidence" value="ECO:0007669"/>
    <property type="project" value="InterPro"/>
</dbReference>
<comment type="catalytic activity">
    <reaction evidence="8">
        <text>tRNA(Arg) + L-arginine + ATP = L-arginyl-tRNA(Arg) + AMP + diphosphate</text>
        <dbReference type="Rhea" id="RHEA:20301"/>
        <dbReference type="Rhea" id="RHEA-COMP:9658"/>
        <dbReference type="Rhea" id="RHEA-COMP:9673"/>
        <dbReference type="ChEBI" id="CHEBI:30616"/>
        <dbReference type="ChEBI" id="CHEBI:32682"/>
        <dbReference type="ChEBI" id="CHEBI:33019"/>
        <dbReference type="ChEBI" id="CHEBI:78442"/>
        <dbReference type="ChEBI" id="CHEBI:78513"/>
        <dbReference type="ChEBI" id="CHEBI:456215"/>
        <dbReference type="EC" id="6.1.1.19"/>
    </reaction>
</comment>
<evidence type="ECO:0000256" key="3">
    <source>
        <dbReference type="ARBA" id="ARBA00022598"/>
    </source>
</evidence>
<feature type="domain" description="Arginyl tRNA synthetase N-terminal" evidence="11">
    <location>
        <begin position="5"/>
        <end position="90"/>
    </location>
</feature>
<dbReference type="SUPFAM" id="SSF47323">
    <property type="entry name" value="Anticodon-binding domain of a subclass of class I aminoacyl-tRNA synthetases"/>
    <property type="match status" value="1"/>
</dbReference>
<dbReference type="EC" id="6.1.1.19" evidence="2"/>
<dbReference type="InterPro" id="IPR009080">
    <property type="entry name" value="tRNAsynth_Ia_anticodon-bd"/>
</dbReference>
<keyword evidence="5 9" id="KW-0067">ATP-binding</keyword>
<keyword evidence="7 9" id="KW-0030">Aminoacyl-tRNA synthetase</keyword>
<accession>A0A0G1KUB4</accession>
<dbReference type="Pfam" id="PF00750">
    <property type="entry name" value="tRNA-synt_1d"/>
    <property type="match status" value="1"/>
</dbReference>
<dbReference type="Gene3D" id="3.40.50.620">
    <property type="entry name" value="HUPs"/>
    <property type="match status" value="1"/>
</dbReference>
<dbReference type="SMART" id="SM01016">
    <property type="entry name" value="Arg_tRNA_synt_N"/>
    <property type="match status" value="1"/>
</dbReference>
<sequence>MTLTQQLELIIRKTATELWPEIKIPPFDVVAPPSNEFGDLSTALSLTLAKILTKPPLEIANQIKAKFDQQPLTYIKEVTITQPGYINFILDYPALSKHLINKILTQKQAYGGSPEEKGKIIVEHTAINPNKAAHVGHLRNACLGDSVANLLRAEGWQVEVQNYIDDTGAQVADIVVALENLLDQQGNEPFDYFCWTIYAKIQKMYDVDEKLKDRRKEVLWLLEEGNNPTATAATQIANKIVNQHLATFARLNIAYNLLVWERDIIDVGLWPSVFADLKQKKLIHQPHRGEHKGAWVVEFGTTERENKILVKSDGVATYTAKDLAYQLWKFGLLPLDFTYYIRALQWNGEPLLTTPGGTYGITDLETAQRNFNQPDRVVNVIDLRQSYPQEVIKETLDKLGYKKAAANSVHLKYQVVKLSLGAVKELGVKPETDKEEYAMSGREGIGVKIDDLMDKVEEKIAQINPQLFASAVQTLAAATIRYYMLRNRATKEIIFDFDEALKTDGNTGVYLQYAYARCCNILNKVADWQPLANHPDLPATTSIETHQLIKLVEDYPRVLELAADELDPSLLTDFGFTLASAFSKFYEKNPVLSADDDTKKFSVAFGGDGQAGFSQPFIQPWHYSLRKNLIFYTNFIQK</sequence>
<dbReference type="Gene3D" id="1.10.730.10">
    <property type="entry name" value="Isoleucyl-tRNA Synthetase, Domain 1"/>
    <property type="match status" value="1"/>
</dbReference>
<dbReference type="GO" id="GO:0004814">
    <property type="term" value="F:arginine-tRNA ligase activity"/>
    <property type="evidence" value="ECO:0007669"/>
    <property type="project" value="UniProtKB-EC"/>
</dbReference>
<evidence type="ECO:0000259" key="10">
    <source>
        <dbReference type="SMART" id="SM00836"/>
    </source>
</evidence>
<dbReference type="Proteomes" id="UP000033958">
    <property type="component" value="Unassembled WGS sequence"/>
</dbReference>
<name>A0A0G1KUB4_UNCK3</name>
<reference evidence="12 13" key="1">
    <citation type="journal article" date="2015" name="Nature">
        <title>rRNA introns, odd ribosomes, and small enigmatic genomes across a large radiation of phyla.</title>
        <authorList>
            <person name="Brown C.T."/>
            <person name="Hug L.A."/>
            <person name="Thomas B.C."/>
            <person name="Sharon I."/>
            <person name="Castelle C.J."/>
            <person name="Singh A."/>
            <person name="Wilkins M.J."/>
            <person name="Williams K.H."/>
            <person name="Banfield J.F."/>
        </authorList>
    </citation>
    <scope>NUCLEOTIDE SEQUENCE [LARGE SCALE GENOMIC DNA]</scope>
</reference>
<dbReference type="InterPro" id="IPR036695">
    <property type="entry name" value="Arg-tRNA-synth_N_sf"/>
</dbReference>
<dbReference type="SUPFAM" id="SSF55190">
    <property type="entry name" value="Arginyl-tRNA synthetase (ArgRS), N-terminal 'additional' domain"/>
    <property type="match status" value="1"/>
</dbReference>
<keyword evidence="6 9" id="KW-0648">Protein biosynthesis</keyword>
<keyword evidence="4 9" id="KW-0547">Nucleotide-binding</keyword>
<dbReference type="PANTHER" id="PTHR11956:SF5">
    <property type="entry name" value="ARGININE--TRNA LIGASE, CYTOPLASMIC"/>
    <property type="match status" value="1"/>
</dbReference>